<dbReference type="EMBL" id="KZ084157">
    <property type="protein sequence ID" value="OSC97120.1"/>
    <property type="molecule type" value="Genomic_DNA"/>
</dbReference>
<evidence type="ECO:0000313" key="1">
    <source>
        <dbReference type="EMBL" id="OSC97120.1"/>
    </source>
</evidence>
<dbReference type="OrthoDB" id="2637024at2759"/>
<proteinExistence type="predicted"/>
<protein>
    <submittedName>
        <fullName evidence="1">Uncharacterized protein</fullName>
    </submittedName>
</protein>
<sequence length="126" mass="14334">MRKPDPPFPSFTLAMTQWDDSMRLPSYRESLVVRYHPYARKEPKPAERYMAVPRHPSGAIYTTNATDAIDEVASNLDRALNREAEDGVELKRRRSLTSLIIDLALAVIDSYRNSRVGKKTLSVAKN</sequence>
<accession>A0A1Y2I9R2</accession>
<dbReference type="AlphaFoldDB" id="A0A1Y2I9R2"/>
<reference evidence="1 2" key="1">
    <citation type="journal article" date="2015" name="Biotechnol. Biofuels">
        <title>Enhanced degradation of softwood versus hardwood by the white-rot fungus Pycnoporus coccineus.</title>
        <authorList>
            <person name="Couturier M."/>
            <person name="Navarro D."/>
            <person name="Chevret D."/>
            <person name="Henrissat B."/>
            <person name="Piumi F."/>
            <person name="Ruiz-Duenas F.J."/>
            <person name="Martinez A.T."/>
            <person name="Grigoriev I.V."/>
            <person name="Riley R."/>
            <person name="Lipzen A."/>
            <person name="Berrin J.G."/>
            <person name="Master E.R."/>
            <person name="Rosso M.N."/>
        </authorList>
    </citation>
    <scope>NUCLEOTIDE SEQUENCE [LARGE SCALE GENOMIC DNA]</scope>
    <source>
        <strain evidence="1 2">BRFM310</strain>
    </source>
</reference>
<dbReference type="Proteomes" id="UP000193067">
    <property type="component" value="Unassembled WGS sequence"/>
</dbReference>
<name>A0A1Y2I9R2_TRAC3</name>
<evidence type="ECO:0000313" key="2">
    <source>
        <dbReference type="Proteomes" id="UP000193067"/>
    </source>
</evidence>
<organism evidence="1 2">
    <name type="scientific">Trametes coccinea (strain BRFM310)</name>
    <name type="common">Pycnoporus coccineus</name>
    <dbReference type="NCBI Taxonomy" id="1353009"/>
    <lineage>
        <taxon>Eukaryota</taxon>
        <taxon>Fungi</taxon>
        <taxon>Dikarya</taxon>
        <taxon>Basidiomycota</taxon>
        <taxon>Agaricomycotina</taxon>
        <taxon>Agaricomycetes</taxon>
        <taxon>Polyporales</taxon>
        <taxon>Polyporaceae</taxon>
        <taxon>Trametes</taxon>
    </lineage>
</organism>
<keyword evidence="2" id="KW-1185">Reference proteome</keyword>
<gene>
    <name evidence="1" type="ORF">PYCCODRAFT_1195034</name>
</gene>